<evidence type="ECO:0000256" key="3">
    <source>
        <dbReference type="ARBA" id="ARBA00022679"/>
    </source>
</evidence>
<dbReference type="EC" id="2.1.1.221" evidence="1"/>
<keyword evidence="3" id="KW-0808">Transferase</keyword>
<feature type="compositionally biased region" description="Polar residues" evidence="6">
    <location>
        <begin position="224"/>
        <end position="233"/>
    </location>
</feature>
<comment type="catalytic activity">
    <reaction evidence="5">
        <text>guanosine(9) in tRNA + S-adenosyl-L-methionine = N(1)-methylguanosine(9) in tRNA + S-adenosyl-L-homocysteine + H(+)</text>
        <dbReference type="Rhea" id="RHEA:43156"/>
        <dbReference type="Rhea" id="RHEA-COMP:10367"/>
        <dbReference type="Rhea" id="RHEA-COMP:10368"/>
        <dbReference type="ChEBI" id="CHEBI:15378"/>
        <dbReference type="ChEBI" id="CHEBI:57856"/>
        <dbReference type="ChEBI" id="CHEBI:59789"/>
        <dbReference type="ChEBI" id="CHEBI:73542"/>
        <dbReference type="ChEBI" id="CHEBI:74269"/>
        <dbReference type="EC" id="2.1.1.221"/>
    </reaction>
</comment>
<dbReference type="KEGG" id="lgi:LOTGIDRAFT_211230"/>
<keyword evidence="2" id="KW-0489">Methyltransferase</keyword>
<dbReference type="RefSeq" id="XP_009065366.1">
    <property type="nucleotide sequence ID" value="XM_009067118.1"/>
</dbReference>
<keyword evidence="9" id="KW-1185">Reference proteome</keyword>
<dbReference type="EMBL" id="KB203566">
    <property type="protein sequence ID" value="ESO84248.1"/>
    <property type="molecule type" value="Genomic_DNA"/>
</dbReference>
<dbReference type="Gene3D" id="3.40.1280.30">
    <property type="match status" value="1"/>
</dbReference>
<feature type="compositionally biased region" description="Polar residues" evidence="6">
    <location>
        <begin position="173"/>
        <end position="197"/>
    </location>
</feature>
<dbReference type="InterPro" id="IPR038459">
    <property type="entry name" value="MT_TRM10-typ_sf"/>
</dbReference>
<dbReference type="PANTHER" id="PTHR13563:SF13">
    <property type="entry name" value="TRNA METHYLTRANSFERASE 10 HOMOLOG A"/>
    <property type="match status" value="1"/>
</dbReference>
<feature type="compositionally biased region" description="Basic and acidic residues" evidence="6">
    <location>
        <begin position="198"/>
        <end position="223"/>
    </location>
</feature>
<evidence type="ECO:0000256" key="2">
    <source>
        <dbReference type="ARBA" id="ARBA00022603"/>
    </source>
</evidence>
<dbReference type="AlphaFoldDB" id="V3Z132"/>
<evidence type="ECO:0000313" key="8">
    <source>
        <dbReference type="EMBL" id="ESO84248.1"/>
    </source>
</evidence>
<accession>V3Z132</accession>
<dbReference type="GO" id="GO:0000049">
    <property type="term" value="F:tRNA binding"/>
    <property type="evidence" value="ECO:0007669"/>
    <property type="project" value="TreeGrafter"/>
</dbReference>
<dbReference type="Proteomes" id="UP000030746">
    <property type="component" value="Unassembled WGS sequence"/>
</dbReference>
<evidence type="ECO:0000256" key="4">
    <source>
        <dbReference type="ARBA" id="ARBA00022691"/>
    </source>
</evidence>
<sequence length="233" mass="26623">MKDSTCCVRVVIDCSFDDMMTNKDVIHLTQQIQFYVSGISGKLKQRIEGIGDYRGWDINMKEESFETLFKKEEIIYLSSESPNILSTIEDDKVYIIGGFVDHNHYKGYCYELAEKKGLQHAQLPIGQYIDMKARKVLTINHVFEILLRYTECKNWQEAFYAVLPQRKGAIYKNTSEDQSSSNEGQESNCDIENTSSKDNGEGNVRELKPEDNGDSVSKVEIKINNDSSDNLVT</sequence>
<evidence type="ECO:0000313" key="9">
    <source>
        <dbReference type="Proteomes" id="UP000030746"/>
    </source>
</evidence>
<dbReference type="STRING" id="225164.V3Z132"/>
<reference evidence="8 9" key="1">
    <citation type="journal article" date="2013" name="Nature">
        <title>Insights into bilaterian evolution from three spiralian genomes.</title>
        <authorList>
            <person name="Simakov O."/>
            <person name="Marletaz F."/>
            <person name="Cho S.J."/>
            <person name="Edsinger-Gonzales E."/>
            <person name="Havlak P."/>
            <person name="Hellsten U."/>
            <person name="Kuo D.H."/>
            <person name="Larsson T."/>
            <person name="Lv J."/>
            <person name="Arendt D."/>
            <person name="Savage R."/>
            <person name="Osoegawa K."/>
            <person name="de Jong P."/>
            <person name="Grimwood J."/>
            <person name="Chapman J.A."/>
            <person name="Shapiro H."/>
            <person name="Aerts A."/>
            <person name="Otillar R.P."/>
            <person name="Terry A.Y."/>
            <person name="Boore J.L."/>
            <person name="Grigoriev I.V."/>
            <person name="Lindberg D.R."/>
            <person name="Seaver E.C."/>
            <person name="Weisblat D.A."/>
            <person name="Putnam N.H."/>
            <person name="Rokhsar D.S."/>
        </authorList>
    </citation>
    <scope>NUCLEOTIDE SEQUENCE [LARGE SCALE GENOMIC DNA]</scope>
</reference>
<gene>
    <name evidence="8" type="ORF">LOTGIDRAFT_211230</name>
</gene>
<dbReference type="GeneID" id="20246278"/>
<dbReference type="GO" id="GO:0005654">
    <property type="term" value="C:nucleoplasm"/>
    <property type="evidence" value="ECO:0007669"/>
    <property type="project" value="TreeGrafter"/>
</dbReference>
<name>V3Z132_LOTGI</name>
<evidence type="ECO:0000259" key="7">
    <source>
        <dbReference type="PROSITE" id="PS51675"/>
    </source>
</evidence>
<feature type="domain" description="SAM-dependent MTase TRM10-type" evidence="7">
    <location>
        <begin position="1"/>
        <end position="170"/>
    </location>
</feature>
<dbReference type="GO" id="GO:0052905">
    <property type="term" value="F:tRNA (guanosine(9)-N1)-methyltransferase activity"/>
    <property type="evidence" value="ECO:0007669"/>
    <property type="project" value="UniProtKB-EC"/>
</dbReference>
<dbReference type="CTD" id="20246278"/>
<evidence type="ECO:0000256" key="6">
    <source>
        <dbReference type="SAM" id="MobiDB-lite"/>
    </source>
</evidence>
<dbReference type="GO" id="GO:0002939">
    <property type="term" value="P:tRNA N1-guanine methylation"/>
    <property type="evidence" value="ECO:0007669"/>
    <property type="project" value="TreeGrafter"/>
</dbReference>
<dbReference type="InterPro" id="IPR028564">
    <property type="entry name" value="MT_TRM10-typ"/>
</dbReference>
<proteinExistence type="predicted"/>
<keyword evidence="4" id="KW-0949">S-adenosyl-L-methionine</keyword>
<feature type="region of interest" description="Disordered" evidence="6">
    <location>
        <begin position="173"/>
        <end position="233"/>
    </location>
</feature>
<dbReference type="OMA" id="YQIGFHV"/>
<protein>
    <recommendedName>
        <fullName evidence="1">tRNA (guanine(9)-N(1))-methyltransferase</fullName>
        <ecNumber evidence="1">2.1.1.221</ecNumber>
    </recommendedName>
</protein>
<dbReference type="PANTHER" id="PTHR13563">
    <property type="entry name" value="TRNA (GUANINE-9-) METHYLTRANSFERASE"/>
    <property type="match status" value="1"/>
</dbReference>
<dbReference type="InterPro" id="IPR007356">
    <property type="entry name" value="tRNA_m1G_MeTrfase_euk"/>
</dbReference>
<dbReference type="OrthoDB" id="278300at2759"/>
<dbReference type="HOGENOM" id="CLU_034384_7_1_1"/>
<evidence type="ECO:0000256" key="1">
    <source>
        <dbReference type="ARBA" id="ARBA00012797"/>
    </source>
</evidence>
<evidence type="ECO:0000256" key="5">
    <source>
        <dbReference type="ARBA" id="ARBA00048434"/>
    </source>
</evidence>
<organism evidence="8 9">
    <name type="scientific">Lottia gigantea</name>
    <name type="common">Giant owl limpet</name>
    <dbReference type="NCBI Taxonomy" id="225164"/>
    <lineage>
        <taxon>Eukaryota</taxon>
        <taxon>Metazoa</taxon>
        <taxon>Spiralia</taxon>
        <taxon>Lophotrochozoa</taxon>
        <taxon>Mollusca</taxon>
        <taxon>Gastropoda</taxon>
        <taxon>Patellogastropoda</taxon>
        <taxon>Lottioidea</taxon>
        <taxon>Lottiidae</taxon>
        <taxon>Lottia</taxon>
    </lineage>
</organism>
<dbReference type="CDD" id="cd18101">
    <property type="entry name" value="Trm10euk_A"/>
    <property type="match status" value="1"/>
</dbReference>
<dbReference type="PROSITE" id="PS51675">
    <property type="entry name" value="SAM_MT_TRM10"/>
    <property type="match status" value="1"/>
</dbReference>